<keyword evidence="2" id="KW-1003">Cell membrane</keyword>
<dbReference type="PANTHER" id="PTHR10570:SF9">
    <property type="entry name" value="T-CELL SURFACE GLYCOPROTEIN CD3 EPSILON CHAIN"/>
    <property type="match status" value="1"/>
</dbReference>
<evidence type="ECO:0000256" key="2">
    <source>
        <dbReference type="ARBA" id="ARBA00022475"/>
    </source>
</evidence>
<feature type="transmembrane region" description="Helical" evidence="5">
    <location>
        <begin position="100"/>
        <end position="125"/>
    </location>
</feature>
<feature type="compositionally biased region" description="Low complexity" evidence="4">
    <location>
        <begin position="127"/>
        <end position="142"/>
    </location>
</feature>
<feature type="chain" id="PRO_5043953898" evidence="6">
    <location>
        <begin position="20"/>
        <end position="172"/>
    </location>
</feature>
<dbReference type="GO" id="GO:0042105">
    <property type="term" value="C:alpha-beta T cell receptor complex"/>
    <property type="evidence" value="ECO:0007669"/>
    <property type="project" value="TreeGrafter"/>
</dbReference>
<evidence type="ECO:0000256" key="3">
    <source>
        <dbReference type="ARBA" id="ARBA00022729"/>
    </source>
</evidence>
<evidence type="ECO:0000256" key="6">
    <source>
        <dbReference type="SAM" id="SignalP"/>
    </source>
</evidence>
<dbReference type="AlphaFoldDB" id="A0AAV1FWY4"/>
<keyword evidence="8" id="KW-1185">Reference proteome</keyword>
<gene>
    <name evidence="7" type="ORF">XNOV1_A013953</name>
</gene>
<dbReference type="InterPro" id="IPR015484">
    <property type="entry name" value="CD3_esu/gsu/dsu"/>
</dbReference>
<protein>
    <submittedName>
        <fullName evidence="7">T-cell surface glycoprotein CD3 epsilon chain-like</fullName>
    </submittedName>
</protein>
<feature type="signal peptide" evidence="6">
    <location>
        <begin position="1"/>
        <end position="19"/>
    </location>
</feature>
<dbReference type="PANTHER" id="PTHR10570">
    <property type="entry name" value="T-CELL SURFACE GLYCOPROTEIN CD3 GAMMA CHAIN / DELTA CHAIN"/>
    <property type="match status" value="1"/>
</dbReference>
<evidence type="ECO:0000256" key="1">
    <source>
        <dbReference type="ARBA" id="ARBA00004251"/>
    </source>
</evidence>
<dbReference type="GO" id="GO:0009897">
    <property type="term" value="C:external side of plasma membrane"/>
    <property type="evidence" value="ECO:0007669"/>
    <property type="project" value="TreeGrafter"/>
</dbReference>
<evidence type="ECO:0000313" key="8">
    <source>
        <dbReference type="Proteomes" id="UP001178508"/>
    </source>
</evidence>
<name>A0AAV1FWY4_XYRNO</name>
<evidence type="ECO:0000313" key="7">
    <source>
        <dbReference type="EMBL" id="CAJ1066127.1"/>
    </source>
</evidence>
<proteinExistence type="predicted"/>
<sequence length="172" mass="19017">MGVRTALAVFLLFIAFVDAARKGGVEFWRENFTMSCPGKGSWFDDGKDITNAIENETYTVKYENSKTSQFYCVPKLGSGNIKYHFYVRGKGCEKCFELDAMVIGLAIIADVVITVVVMMIIYGCTKKNSSEGSSKASSAHPRPGGRGPPVPSPDYEHLNPRTRSQDPYSMLH</sequence>
<accession>A0AAV1FWY4</accession>
<comment type="subcellular location">
    <subcellularLocation>
        <location evidence="1">Cell membrane</location>
        <topology evidence="1">Single-pass type I membrane protein</topology>
    </subcellularLocation>
</comment>
<dbReference type="GO" id="GO:0007166">
    <property type="term" value="P:cell surface receptor signaling pathway"/>
    <property type="evidence" value="ECO:0007669"/>
    <property type="project" value="TreeGrafter"/>
</dbReference>
<organism evidence="7 8">
    <name type="scientific">Xyrichtys novacula</name>
    <name type="common">Pearly razorfish</name>
    <name type="synonym">Hemipteronotus novacula</name>
    <dbReference type="NCBI Taxonomy" id="13765"/>
    <lineage>
        <taxon>Eukaryota</taxon>
        <taxon>Metazoa</taxon>
        <taxon>Chordata</taxon>
        <taxon>Craniata</taxon>
        <taxon>Vertebrata</taxon>
        <taxon>Euteleostomi</taxon>
        <taxon>Actinopterygii</taxon>
        <taxon>Neopterygii</taxon>
        <taxon>Teleostei</taxon>
        <taxon>Neoteleostei</taxon>
        <taxon>Acanthomorphata</taxon>
        <taxon>Eupercaria</taxon>
        <taxon>Labriformes</taxon>
        <taxon>Labridae</taxon>
        <taxon>Xyrichtys</taxon>
    </lineage>
</organism>
<evidence type="ECO:0000256" key="5">
    <source>
        <dbReference type="SAM" id="Phobius"/>
    </source>
</evidence>
<keyword evidence="5" id="KW-0472">Membrane</keyword>
<dbReference type="Proteomes" id="UP001178508">
    <property type="component" value="Chromosome 10"/>
</dbReference>
<dbReference type="GO" id="GO:0045059">
    <property type="term" value="P:positive thymic T cell selection"/>
    <property type="evidence" value="ECO:0007669"/>
    <property type="project" value="TreeGrafter"/>
</dbReference>
<dbReference type="EMBL" id="OY660873">
    <property type="protein sequence ID" value="CAJ1066127.1"/>
    <property type="molecule type" value="Genomic_DNA"/>
</dbReference>
<keyword evidence="5" id="KW-1133">Transmembrane helix</keyword>
<feature type="compositionally biased region" description="Polar residues" evidence="4">
    <location>
        <begin position="161"/>
        <end position="172"/>
    </location>
</feature>
<reference evidence="7" key="1">
    <citation type="submission" date="2023-08" db="EMBL/GenBank/DDBJ databases">
        <authorList>
            <person name="Alioto T."/>
            <person name="Alioto T."/>
            <person name="Gomez Garrido J."/>
        </authorList>
    </citation>
    <scope>NUCLEOTIDE SEQUENCE</scope>
</reference>
<feature type="region of interest" description="Disordered" evidence="4">
    <location>
        <begin position="127"/>
        <end position="172"/>
    </location>
</feature>
<keyword evidence="3 6" id="KW-0732">Signal</keyword>
<evidence type="ECO:0000256" key="4">
    <source>
        <dbReference type="SAM" id="MobiDB-lite"/>
    </source>
</evidence>
<dbReference type="GO" id="GO:0004888">
    <property type="term" value="F:transmembrane signaling receptor activity"/>
    <property type="evidence" value="ECO:0007669"/>
    <property type="project" value="TreeGrafter"/>
</dbReference>
<keyword evidence="5" id="KW-0812">Transmembrane</keyword>